<keyword evidence="3" id="KW-0347">Helicase</keyword>
<name>A0A0E9NBG5_SAICN</name>
<keyword evidence="4" id="KW-0067">ATP-binding</keyword>
<evidence type="ECO:0000313" key="13">
    <source>
        <dbReference type="Proteomes" id="UP000033140"/>
    </source>
</evidence>
<dbReference type="GO" id="GO:0000724">
    <property type="term" value="P:double-strand break repair via homologous recombination"/>
    <property type="evidence" value="ECO:0007669"/>
    <property type="project" value="TreeGrafter"/>
</dbReference>
<dbReference type="Proteomes" id="UP000033140">
    <property type="component" value="Unassembled WGS sequence"/>
</dbReference>
<evidence type="ECO:0000313" key="12">
    <source>
        <dbReference type="EMBL" id="GAO47036.1"/>
    </source>
</evidence>
<feature type="compositionally biased region" description="Basic and acidic residues" evidence="9">
    <location>
        <begin position="380"/>
        <end position="389"/>
    </location>
</feature>
<evidence type="ECO:0000256" key="6">
    <source>
        <dbReference type="ARBA" id="ARBA00034617"/>
    </source>
</evidence>
<dbReference type="PANTHER" id="PTHR11070">
    <property type="entry name" value="UVRD / RECB / PCRA DNA HELICASE FAMILY MEMBER"/>
    <property type="match status" value="1"/>
</dbReference>
<reference evidence="12 13" key="2">
    <citation type="journal article" date="2014" name="J. Gen. Appl. Microbiol.">
        <title>The early diverging ascomycetous budding yeast Saitoella complicata has three histone deacetylases belonging to the Clr6, Hos2, and Rpd3 lineages.</title>
        <authorList>
            <person name="Nishida H."/>
            <person name="Matsumoto T."/>
            <person name="Kondo S."/>
            <person name="Hamamoto M."/>
            <person name="Yoshikawa H."/>
        </authorList>
    </citation>
    <scope>NUCLEOTIDE SEQUENCE [LARGE SCALE GENOMIC DNA]</scope>
    <source>
        <strain evidence="12 13">NRRL Y-17804</strain>
    </source>
</reference>
<dbReference type="Pfam" id="PF00580">
    <property type="entry name" value="UvrD-helicase"/>
    <property type="match status" value="1"/>
</dbReference>
<keyword evidence="5" id="KW-0413">Isomerase</keyword>
<feature type="compositionally biased region" description="Low complexity" evidence="9">
    <location>
        <begin position="369"/>
        <end position="379"/>
    </location>
</feature>
<evidence type="ECO:0000259" key="10">
    <source>
        <dbReference type="Pfam" id="PF00580"/>
    </source>
</evidence>
<dbReference type="InterPro" id="IPR014017">
    <property type="entry name" value="DNA_helicase_UvrD-like_C"/>
</dbReference>
<dbReference type="InterPro" id="IPR000212">
    <property type="entry name" value="DNA_helicase_UvrD/REP"/>
</dbReference>
<dbReference type="InterPro" id="IPR014016">
    <property type="entry name" value="UvrD-like_ATP-bd"/>
</dbReference>
<comment type="catalytic activity">
    <reaction evidence="6">
        <text>Couples ATP hydrolysis with the unwinding of duplex DNA by translocating in the 3'-5' direction.</text>
        <dbReference type="EC" id="5.6.2.4"/>
    </reaction>
</comment>
<dbReference type="EC" id="5.6.2.4" evidence="7"/>
<accession>A0A0E9NBG5</accession>
<reference evidence="12 13" key="1">
    <citation type="journal article" date="2011" name="J. Gen. Appl. Microbiol.">
        <title>Draft genome sequencing of the enigmatic yeast Saitoella complicata.</title>
        <authorList>
            <person name="Nishida H."/>
            <person name="Hamamoto M."/>
            <person name="Sugiyama J."/>
        </authorList>
    </citation>
    <scope>NUCLEOTIDE SEQUENCE [LARGE SCALE GENOMIC DNA]</scope>
    <source>
        <strain evidence="12 13">NRRL Y-17804</strain>
    </source>
</reference>
<evidence type="ECO:0000256" key="8">
    <source>
        <dbReference type="ARBA" id="ARBA00048988"/>
    </source>
</evidence>
<comment type="catalytic activity">
    <reaction evidence="8">
        <text>ATP + H2O = ADP + phosphate + H(+)</text>
        <dbReference type="Rhea" id="RHEA:13065"/>
        <dbReference type="ChEBI" id="CHEBI:15377"/>
        <dbReference type="ChEBI" id="CHEBI:15378"/>
        <dbReference type="ChEBI" id="CHEBI:30616"/>
        <dbReference type="ChEBI" id="CHEBI:43474"/>
        <dbReference type="ChEBI" id="CHEBI:456216"/>
        <dbReference type="EC" id="5.6.2.4"/>
    </reaction>
</comment>
<evidence type="ECO:0000259" key="11">
    <source>
        <dbReference type="Pfam" id="PF13361"/>
    </source>
</evidence>
<dbReference type="PANTHER" id="PTHR11070:SF30">
    <property type="entry name" value="F-BOX DNA HELICASE 1"/>
    <property type="match status" value="1"/>
</dbReference>
<evidence type="ECO:0000256" key="3">
    <source>
        <dbReference type="ARBA" id="ARBA00022806"/>
    </source>
</evidence>
<keyword evidence="13" id="KW-1185">Reference proteome</keyword>
<dbReference type="Gene3D" id="3.40.50.300">
    <property type="entry name" value="P-loop containing nucleotide triphosphate hydrolases"/>
    <property type="match status" value="2"/>
</dbReference>
<evidence type="ECO:0000256" key="4">
    <source>
        <dbReference type="ARBA" id="ARBA00022840"/>
    </source>
</evidence>
<dbReference type="AlphaFoldDB" id="A0A0E9NBG5"/>
<feature type="domain" description="UvrD-like helicase C-terminal" evidence="11">
    <location>
        <begin position="694"/>
        <end position="791"/>
    </location>
</feature>
<dbReference type="SUPFAM" id="SSF52540">
    <property type="entry name" value="P-loop containing nucleoside triphosphate hydrolases"/>
    <property type="match status" value="1"/>
</dbReference>
<feature type="region of interest" description="Disordered" evidence="9">
    <location>
        <begin position="937"/>
        <end position="965"/>
    </location>
</feature>
<dbReference type="GO" id="GO:0043138">
    <property type="term" value="F:3'-5' DNA helicase activity"/>
    <property type="evidence" value="ECO:0007669"/>
    <property type="project" value="UniProtKB-EC"/>
</dbReference>
<evidence type="ECO:0000256" key="2">
    <source>
        <dbReference type="ARBA" id="ARBA00022801"/>
    </source>
</evidence>
<dbReference type="GO" id="GO:0005634">
    <property type="term" value="C:nucleus"/>
    <property type="evidence" value="ECO:0007669"/>
    <property type="project" value="TreeGrafter"/>
</dbReference>
<feature type="region of interest" description="Disordered" evidence="9">
    <location>
        <begin position="360"/>
        <end position="391"/>
    </location>
</feature>
<keyword evidence="2" id="KW-0378">Hydrolase</keyword>
<feature type="compositionally biased region" description="Basic and acidic residues" evidence="9">
    <location>
        <begin position="937"/>
        <end position="947"/>
    </location>
</feature>
<dbReference type="GO" id="GO:0031297">
    <property type="term" value="P:replication fork processing"/>
    <property type="evidence" value="ECO:0007669"/>
    <property type="project" value="TreeGrafter"/>
</dbReference>
<dbReference type="GO" id="GO:0016787">
    <property type="term" value="F:hydrolase activity"/>
    <property type="evidence" value="ECO:0007669"/>
    <property type="project" value="UniProtKB-KW"/>
</dbReference>
<dbReference type="OrthoDB" id="1470711at2759"/>
<dbReference type="EMBL" id="BACD03000007">
    <property type="protein sequence ID" value="GAO47036.1"/>
    <property type="molecule type" value="Genomic_DNA"/>
</dbReference>
<evidence type="ECO:0000256" key="5">
    <source>
        <dbReference type="ARBA" id="ARBA00023235"/>
    </source>
</evidence>
<sequence length="965" mass="109214">MTPFSSTSSLFAFPTELVQVITSYVSFLDIERSIDASPLLFSFWAIGGTDLWEARCRHLEDVKRKYFEHARRPLLCKWVGCDVYGVENFKVPRRFCELSLAALVDQVEASLGYTWAESTMAHVEAVLTAVKAMAGVKAPGSFRLPPIPTDVTTTILPVLRTKSRQITSNLAVILQSNEAALYTLIAATLLLLPGSEVQDYIEWVHAQTASVLPVDVLRYLVSAMVYLLDLHNLSSVVRHKSASPMSRMTHAALQNVDWRSKQSSSQPNGHGQWTEEQLAVINPERPLGNLTKVFAYAGSGKTTTLVEFAKARSADERILFVAFNRTVAEHILTKLSRGTQDSRTVNSLAHAAIVAQDPRARAKAYAATRSSSQSSQRQSSSKERPRELTQSEVIRLLQIPDRAGGSGQMTGYGKAGRILKCLNKFLASADPTLTEEHLPYQDPEKTKSMDPGELFSYATKLWRLVSDMNEPDAPLNYAAQVKLWQLSGKGIWARNGELDFDYILWDEAQDATECELDVLRRLKSKVVLVGDVHQLIYVWRGAKSTWESLQASNIFRLSQSFRFGRNIANASNLLLQLKGETIPVKGTDIADHVYRKFPGWATDAEQLDYVIHHTVIFRSNKELVEKVLRLATLPAMPRVHINVEEYQSRNYLSIYRDAYHLYHKRPHMVTHWKLKKFATWDQLESYVEEQDDEVDMALLSLVAMVPTFEQPGFLEAVDRAQENCVTSPEESDVILTTTHRAKGLEWPRVVVGDDYWDAFDKRYQIGTGLWQAENLNLLNVACTRAQRELILNDTMLGLLVRRQGLHRFFFRALLMALPCPRCNMPSSRTISYIPSASAMSFELCLPAPTPYTIPLGVTEYLCCLDCASQAEYLPLKEYATWCRQVLEKRTGATLRKSVTDLDEQSPFLNIDLKTLEIAEKENVEKEICIQYFWYGPKEDNDEQKKPEEDSDDELMVLEGGSWRRL</sequence>
<dbReference type="RefSeq" id="XP_019026317.1">
    <property type="nucleotide sequence ID" value="XM_019169074.1"/>
</dbReference>
<reference evidence="12 13" key="3">
    <citation type="journal article" date="2015" name="Genome Announc.">
        <title>Draft Genome Sequence of the Archiascomycetous Yeast Saitoella complicata.</title>
        <authorList>
            <person name="Yamauchi K."/>
            <person name="Kondo S."/>
            <person name="Hamamoto M."/>
            <person name="Takahashi Y."/>
            <person name="Ogura Y."/>
            <person name="Hayashi T."/>
            <person name="Nishida H."/>
        </authorList>
    </citation>
    <scope>NUCLEOTIDE SEQUENCE [LARGE SCALE GENOMIC DNA]</scope>
    <source>
        <strain evidence="12 13">NRRL Y-17804</strain>
    </source>
</reference>
<protein>
    <recommendedName>
        <fullName evidence="7">DNA 3'-5' helicase</fullName>
        <ecNumber evidence="7">5.6.2.4</ecNumber>
    </recommendedName>
</protein>
<comment type="caution">
    <text evidence="12">The sequence shown here is derived from an EMBL/GenBank/DDBJ whole genome shotgun (WGS) entry which is preliminary data.</text>
</comment>
<proteinExistence type="predicted"/>
<dbReference type="InterPro" id="IPR027417">
    <property type="entry name" value="P-loop_NTPase"/>
</dbReference>
<dbReference type="STRING" id="698492.A0A0E9NBG5"/>
<gene>
    <name evidence="12" type="ORF">G7K_1249-t1</name>
</gene>
<dbReference type="GO" id="GO:0003677">
    <property type="term" value="F:DNA binding"/>
    <property type="evidence" value="ECO:0007669"/>
    <property type="project" value="InterPro"/>
</dbReference>
<keyword evidence="1" id="KW-0547">Nucleotide-binding</keyword>
<evidence type="ECO:0000256" key="9">
    <source>
        <dbReference type="SAM" id="MobiDB-lite"/>
    </source>
</evidence>
<evidence type="ECO:0000256" key="1">
    <source>
        <dbReference type="ARBA" id="ARBA00022741"/>
    </source>
</evidence>
<feature type="domain" description="UvrD-like helicase ATP-binding" evidence="10">
    <location>
        <begin position="274"/>
        <end position="544"/>
    </location>
</feature>
<dbReference type="Pfam" id="PF13361">
    <property type="entry name" value="UvrD_C"/>
    <property type="match status" value="1"/>
</dbReference>
<dbReference type="GO" id="GO:0005524">
    <property type="term" value="F:ATP binding"/>
    <property type="evidence" value="ECO:0007669"/>
    <property type="project" value="UniProtKB-KW"/>
</dbReference>
<evidence type="ECO:0000256" key="7">
    <source>
        <dbReference type="ARBA" id="ARBA00034808"/>
    </source>
</evidence>
<organism evidence="12 13">
    <name type="scientific">Saitoella complicata (strain BCRC 22490 / CBS 7301 / JCM 7358 / NBRC 10748 / NRRL Y-17804)</name>
    <dbReference type="NCBI Taxonomy" id="698492"/>
    <lineage>
        <taxon>Eukaryota</taxon>
        <taxon>Fungi</taxon>
        <taxon>Dikarya</taxon>
        <taxon>Ascomycota</taxon>
        <taxon>Taphrinomycotina</taxon>
        <taxon>Taphrinomycotina incertae sedis</taxon>
        <taxon>Saitoella</taxon>
    </lineage>
</organism>